<feature type="non-terminal residue" evidence="2">
    <location>
        <position position="242"/>
    </location>
</feature>
<dbReference type="Proteomes" id="UP000708208">
    <property type="component" value="Unassembled WGS sequence"/>
</dbReference>
<gene>
    <name evidence="2" type="ORF">AFUS01_LOCUS22785</name>
</gene>
<dbReference type="EMBL" id="CAJVCH010268609">
    <property type="protein sequence ID" value="CAG7734392.1"/>
    <property type="molecule type" value="Genomic_DNA"/>
</dbReference>
<accession>A0A8J2KDD9</accession>
<proteinExistence type="predicted"/>
<evidence type="ECO:0000313" key="3">
    <source>
        <dbReference type="Proteomes" id="UP000708208"/>
    </source>
</evidence>
<feature type="region of interest" description="Disordered" evidence="1">
    <location>
        <begin position="21"/>
        <end position="112"/>
    </location>
</feature>
<sequence>MDIIRKIQIEERNVVMGYRPNIRPSVQQRMNRPETKVINNSLGYESQESEPSTSGTQPVITSTSQGPKPSSSDKLDTSDSKGSNKKGVAYPNRVPQPTIVVSSEEEDIKPEVQSQNIAKVNEKTDTIRKGLDQDLDDYWKNSSTEEDKERPLKKRKFHSSCEVKSHYQLPQEAKGQKELLTATHQRKVYQLPFSRKYIPKLPENELDRAEAIREITVQWYGPYEAFGPMKGLEKIREQFLQQ</sequence>
<evidence type="ECO:0000256" key="1">
    <source>
        <dbReference type="SAM" id="MobiDB-lite"/>
    </source>
</evidence>
<name>A0A8J2KDD9_9HEXA</name>
<reference evidence="2" key="1">
    <citation type="submission" date="2021-06" db="EMBL/GenBank/DDBJ databases">
        <authorList>
            <person name="Hodson N. C."/>
            <person name="Mongue J. A."/>
            <person name="Jaron S. K."/>
        </authorList>
    </citation>
    <scope>NUCLEOTIDE SEQUENCE</scope>
</reference>
<feature type="compositionally biased region" description="Polar residues" evidence="1">
    <location>
        <begin position="37"/>
        <end position="67"/>
    </location>
</feature>
<protein>
    <submittedName>
        <fullName evidence="2">Uncharacterized protein</fullName>
    </submittedName>
</protein>
<keyword evidence="3" id="KW-1185">Reference proteome</keyword>
<comment type="caution">
    <text evidence="2">The sequence shown here is derived from an EMBL/GenBank/DDBJ whole genome shotgun (WGS) entry which is preliminary data.</text>
</comment>
<organism evidence="2 3">
    <name type="scientific">Allacma fusca</name>
    <dbReference type="NCBI Taxonomy" id="39272"/>
    <lineage>
        <taxon>Eukaryota</taxon>
        <taxon>Metazoa</taxon>
        <taxon>Ecdysozoa</taxon>
        <taxon>Arthropoda</taxon>
        <taxon>Hexapoda</taxon>
        <taxon>Collembola</taxon>
        <taxon>Symphypleona</taxon>
        <taxon>Sminthuridae</taxon>
        <taxon>Allacma</taxon>
    </lineage>
</organism>
<dbReference type="AlphaFoldDB" id="A0A8J2KDD9"/>
<evidence type="ECO:0000313" key="2">
    <source>
        <dbReference type="EMBL" id="CAG7734392.1"/>
    </source>
</evidence>